<comment type="caution">
    <text evidence="3">The sequence shown here is derived from an EMBL/GenBank/DDBJ whole genome shotgun (WGS) entry which is preliminary data.</text>
</comment>
<proteinExistence type="predicted"/>
<evidence type="ECO:0000313" key="3">
    <source>
        <dbReference type="EMBL" id="OGD62281.1"/>
    </source>
</evidence>
<sequence length="220" mass="25530">MPTIFNSTTAKTKPKPVRRLDTVEIVRGEFGDEHTTNPLAAFAVMPRRISFETQEMKEQIVLLLRKHWVTNTPWIVLIFALALVPMFSRINVLFSFLPARFQFIVVVIWYMIGVAIFLENFLSWYFNVYLITDERIIDIDFYSLIYKHISEAKIDRIQDISYSQGGIVQAMFNYGTVRIQTAGEVPEIAFESVPQPARIAKILNQLMLQEEQENYDGRAN</sequence>
<evidence type="ECO:0000256" key="1">
    <source>
        <dbReference type="SAM" id="Phobius"/>
    </source>
</evidence>
<dbReference type="Proteomes" id="UP000177006">
    <property type="component" value="Unassembled WGS sequence"/>
</dbReference>
<name>A0A1F5E4Q4_9BACT</name>
<dbReference type="PANTHER" id="PTHR37938:SF1">
    <property type="entry name" value="BLL0215 PROTEIN"/>
    <property type="match status" value="1"/>
</dbReference>
<evidence type="ECO:0000259" key="2">
    <source>
        <dbReference type="Pfam" id="PF03703"/>
    </source>
</evidence>
<gene>
    <name evidence="3" type="ORF">A2160_00610</name>
</gene>
<feature type="domain" description="YdbS-like PH" evidence="2">
    <location>
        <begin position="124"/>
        <end position="202"/>
    </location>
</feature>
<dbReference type="Pfam" id="PF03703">
    <property type="entry name" value="bPH_2"/>
    <property type="match status" value="1"/>
</dbReference>
<keyword evidence="1" id="KW-0472">Membrane</keyword>
<protein>
    <recommendedName>
        <fullName evidence="2">YdbS-like PH domain-containing protein</fullName>
    </recommendedName>
</protein>
<dbReference type="EMBL" id="MEZK01000023">
    <property type="protein sequence ID" value="OGD62281.1"/>
    <property type="molecule type" value="Genomic_DNA"/>
</dbReference>
<keyword evidence="1" id="KW-1133">Transmembrane helix</keyword>
<dbReference type="InterPro" id="IPR005182">
    <property type="entry name" value="YdbS-like_PH"/>
</dbReference>
<feature type="transmembrane region" description="Helical" evidence="1">
    <location>
        <begin position="74"/>
        <end position="97"/>
    </location>
</feature>
<reference evidence="3 4" key="1">
    <citation type="journal article" date="2016" name="Nat. Commun.">
        <title>Thousands of microbial genomes shed light on interconnected biogeochemical processes in an aquifer system.</title>
        <authorList>
            <person name="Anantharaman K."/>
            <person name="Brown C.T."/>
            <person name="Hug L.A."/>
            <person name="Sharon I."/>
            <person name="Castelle C.J."/>
            <person name="Probst A.J."/>
            <person name="Thomas B.C."/>
            <person name="Singh A."/>
            <person name="Wilkins M.J."/>
            <person name="Karaoz U."/>
            <person name="Brodie E.L."/>
            <person name="Williams K.H."/>
            <person name="Hubbard S.S."/>
            <person name="Banfield J.F."/>
        </authorList>
    </citation>
    <scope>NUCLEOTIDE SEQUENCE [LARGE SCALE GENOMIC DNA]</scope>
</reference>
<organism evidence="3 4">
    <name type="scientific">Candidatus Beckwithbacteria bacterium RBG_13_42_9</name>
    <dbReference type="NCBI Taxonomy" id="1797457"/>
    <lineage>
        <taxon>Bacteria</taxon>
        <taxon>Candidatus Beckwithiibacteriota</taxon>
    </lineage>
</organism>
<feature type="transmembrane region" description="Helical" evidence="1">
    <location>
        <begin position="103"/>
        <end position="126"/>
    </location>
</feature>
<dbReference type="AlphaFoldDB" id="A0A1F5E4Q4"/>
<dbReference type="PANTHER" id="PTHR37938">
    <property type="entry name" value="BLL0215 PROTEIN"/>
    <property type="match status" value="1"/>
</dbReference>
<keyword evidence="1" id="KW-0812">Transmembrane</keyword>
<evidence type="ECO:0000313" key="4">
    <source>
        <dbReference type="Proteomes" id="UP000177006"/>
    </source>
</evidence>
<accession>A0A1F5E4Q4</accession>
<dbReference type="STRING" id="1797457.A2160_00610"/>